<organism evidence="1 2">
    <name type="scientific">Sistotremastrum suecicum HHB10207 ss-3</name>
    <dbReference type="NCBI Taxonomy" id="1314776"/>
    <lineage>
        <taxon>Eukaryota</taxon>
        <taxon>Fungi</taxon>
        <taxon>Dikarya</taxon>
        <taxon>Basidiomycota</taxon>
        <taxon>Agaricomycotina</taxon>
        <taxon>Agaricomycetes</taxon>
        <taxon>Sistotremastrales</taxon>
        <taxon>Sistotremastraceae</taxon>
        <taxon>Sistotremastrum</taxon>
    </lineage>
</organism>
<sequence>MRMRHKNIGAHIIPWTSRPLLRRLVQQSHVLKTVNPTSFQLQRKGSSRRQGCGCHPCQPNARPNVYEIYRDLSCGGECPQPSSEGSPTWLQHVERLQPRCRSRSGNKDGINSFMTFLLCSPSFSIPPANWQQLSNLRTETPNEFDQHEGAHEGMELGAISWTQANLCVYPIGRSPGPEPKCDLEISRSLIRNPKTRCRGRWAPL</sequence>
<reference evidence="1 2" key="1">
    <citation type="journal article" date="2016" name="Mol. Biol. Evol.">
        <title>Comparative Genomics of Early-Diverging Mushroom-Forming Fungi Provides Insights into the Origins of Lignocellulose Decay Capabilities.</title>
        <authorList>
            <person name="Nagy L.G."/>
            <person name="Riley R."/>
            <person name="Tritt A."/>
            <person name="Adam C."/>
            <person name="Daum C."/>
            <person name="Floudas D."/>
            <person name="Sun H."/>
            <person name="Yadav J.S."/>
            <person name="Pangilinan J."/>
            <person name="Larsson K.H."/>
            <person name="Matsuura K."/>
            <person name="Barry K."/>
            <person name="Labutti K."/>
            <person name="Kuo R."/>
            <person name="Ohm R.A."/>
            <person name="Bhattacharya S.S."/>
            <person name="Shirouzu T."/>
            <person name="Yoshinaga Y."/>
            <person name="Martin F.M."/>
            <person name="Grigoriev I.V."/>
            <person name="Hibbett D.S."/>
        </authorList>
    </citation>
    <scope>NUCLEOTIDE SEQUENCE [LARGE SCALE GENOMIC DNA]</scope>
    <source>
        <strain evidence="1 2">HHB10207 ss-3</strain>
    </source>
</reference>
<dbReference type="AlphaFoldDB" id="A0A166ACU6"/>
<name>A0A166ACU6_9AGAM</name>
<protein>
    <submittedName>
        <fullName evidence="1">Uncharacterized protein</fullName>
    </submittedName>
</protein>
<keyword evidence="2" id="KW-1185">Reference proteome</keyword>
<dbReference type="EMBL" id="KV428148">
    <property type="protein sequence ID" value="KZT35205.1"/>
    <property type="molecule type" value="Genomic_DNA"/>
</dbReference>
<evidence type="ECO:0000313" key="1">
    <source>
        <dbReference type="EMBL" id="KZT35205.1"/>
    </source>
</evidence>
<accession>A0A166ACU6</accession>
<evidence type="ECO:0000313" key="2">
    <source>
        <dbReference type="Proteomes" id="UP000076798"/>
    </source>
</evidence>
<gene>
    <name evidence="1" type="ORF">SISSUDRAFT_193262</name>
</gene>
<dbReference type="Proteomes" id="UP000076798">
    <property type="component" value="Unassembled WGS sequence"/>
</dbReference>
<proteinExistence type="predicted"/>